<dbReference type="CDD" id="cd12107">
    <property type="entry name" value="Hemerythrin"/>
    <property type="match status" value="1"/>
</dbReference>
<dbReference type="PROSITE" id="PS00550">
    <property type="entry name" value="HEMERYTHRINS"/>
    <property type="match status" value="1"/>
</dbReference>
<accession>A0A9E2L0R8</accession>
<evidence type="ECO:0000256" key="4">
    <source>
        <dbReference type="ARBA" id="ARBA00023004"/>
    </source>
</evidence>
<evidence type="ECO:0000313" key="7">
    <source>
        <dbReference type="Proteomes" id="UP000823914"/>
    </source>
</evidence>
<evidence type="ECO:0000259" key="5">
    <source>
        <dbReference type="Pfam" id="PF01814"/>
    </source>
</evidence>
<dbReference type="PANTHER" id="PTHR37164:SF1">
    <property type="entry name" value="BACTERIOHEMERYTHRIN"/>
    <property type="match status" value="1"/>
</dbReference>
<reference evidence="6" key="2">
    <citation type="submission" date="2021-04" db="EMBL/GenBank/DDBJ databases">
        <authorList>
            <person name="Gilroy R."/>
        </authorList>
    </citation>
    <scope>NUCLEOTIDE SEQUENCE</scope>
    <source>
        <strain evidence="6">Gambia15-2214</strain>
    </source>
</reference>
<evidence type="ECO:0000256" key="3">
    <source>
        <dbReference type="ARBA" id="ARBA00022723"/>
    </source>
</evidence>
<keyword evidence="3" id="KW-0479">Metal-binding</keyword>
<dbReference type="NCBIfam" id="TIGR02481">
    <property type="entry name" value="hemeryth_dom"/>
    <property type="match status" value="1"/>
</dbReference>
<dbReference type="Proteomes" id="UP000823914">
    <property type="component" value="Unassembled WGS sequence"/>
</dbReference>
<dbReference type="Gene3D" id="1.20.120.50">
    <property type="entry name" value="Hemerythrin-like"/>
    <property type="match status" value="1"/>
</dbReference>
<feature type="domain" description="Hemerythrin-like" evidence="5">
    <location>
        <begin position="15"/>
        <end position="129"/>
    </location>
</feature>
<evidence type="ECO:0000313" key="6">
    <source>
        <dbReference type="EMBL" id="MBU3849224.1"/>
    </source>
</evidence>
<organism evidence="6 7">
    <name type="scientific">Candidatus Treponema excrementipullorum</name>
    <dbReference type="NCBI Taxonomy" id="2838768"/>
    <lineage>
        <taxon>Bacteria</taxon>
        <taxon>Pseudomonadati</taxon>
        <taxon>Spirochaetota</taxon>
        <taxon>Spirochaetia</taxon>
        <taxon>Spirochaetales</taxon>
        <taxon>Treponemataceae</taxon>
        <taxon>Treponema</taxon>
    </lineage>
</organism>
<comment type="caution">
    <text evidence="6">The sequence shown here is derived from an EMBL/GenBank/DDBJ whole genome shotgun (WGS) entry which is preliminary data.</text>
</comment>
<dbReference type="InterPro" id="IPR035938">
    <property type="entry name" value="Hemerythrin-like_sf"/>
</dbReference>
<dbReference type="GO" id="GO:0005344">
    <property type="term" value="F:oxygen carrier activity"/>
    <property type="evidence" value="ECO:0007669"/>
    <property type="project" value="UniProtKB-KW"/>
</dbReference>
<dbReference type="InterPro" id="IPR050669">
    <property type="entry name" value="Hemerythrin"/>
</dbReference>
<name>A0A9E2L0R8_9SPIR</name>
<dbReference type="InterPro" id="IPR016131">
    <property type="entry name" value="Haemerythrin_Fe_BS"/>
</dbReference>
<dbReference type="SUPFAM" id="SSF47188">
    <property type="entry name" value="Hemerythrin-like"/>
    <property type="match status" value="1"/>
</dbReference>
<keyword evidence="2" id="KW-0813">Transport</keyword>
<dbReference type="GO" id="GO:0046872">
    <property type="term" value="F:metal ion binding"/>
    <property type="evidence" value="ECO:0007669"/>
    <property type="project" value="UniProtKB-KW"/>
</dbReference>
<dbReference type="InterPro" id="IPR012312">
    <property type="entry name" value="Hemerythrin-like"/>
</dbReference>
<dbReference type="AlphaFoldDB" id="A0A9E2L0R8"/>
<dbReference type="EMBL" id="JAHLFV010000035">
    <property type="protein sequence ID" value="MBU3849224.1"/>
    <property type="molecule type" value="Genomic_DNA"/>
</dbReference>
<dbReference type="InterPro" id="IPR012827">
    <property type="entry name" value="Hemerythrin_metal-bd"/>
</dbReference>
<keyword evidence="2" id="KW-0561">Oxygen transport</keyword>
<proteinExistence type="inferred from homology"/>
<dbReference type="NCBIfam" id="NF033749">
    <property type="entry name" value="bact_hemeryth"/>
    <property type="match status" value="1"/>
</dbReference>
<evidence type="ECO:0000256" key="1">
    <source>
        <dbReference type="ARBA" id="ARBA00010587"/>
    </source>
</evidence>
<protein>
    <submittedName>
        <fullName evidence="6">Hemerythrin family protein</fullName>
    </submittedName>
</protein>
<keyword evidence="4" id="KW-0408">Iron</keyword>
<dbReference type="PANTHER" id="PTHR37164">
    <property type="entry name" value="BACTERIOHEMERYTHRIN"/>
    <property type="match status" value="1"/>
</dbReference>
<comment type="similarity">
    <text evidence="1">Belongs to the hemerythrin family.</text>
</comment>
<sequence>MEKHVSWNDKYKVGHNLIDSQHKQLFDIADKLYEVAYEKDPYRDIDISLILQDLARYVNYHFSCEEELMRESNYSGIEEHCDKHSTFKTYVASLVSDFSRGNSVNMRELYNFVSSWLVEHIGSEDKKLADCVATEK</sequence>
<gene>
    <name evidence="6" type="ORF">IAA16_01510</name>
</gene>
<evidence type="ECO:0000256" key="2">
    <source>
        <dbReference type="ARBA" id="ARBA00022621"/>
    </source>
</evidence>
<dbReference type="Pfam" id="PF01814">
    <property type="entry name" value="Hemerythrin"/>
    <property type="match status" value="1"/>
</dbReference>
<reference evidence="6" key="1">
    <citation type="journal article" date="2021" name="PeerJ">
        <title>Extensive microbial diversity within the chicken gut microbiome revealed by metagenomics and culture.</title>
        <authorList>
            <person name="Gilroy R."/>
            <person name="Ravi A."/>
            <person name="Getino M."/>
            <person name="Pursley I."/>
            <person name="Horton D.L."/>
            <person name="Alikhan N.F."/>
            <person name="Baker D."/>
            <person name="Gharbi K."/>
            <person name="Hall N."/>
            <person name="Watson M."/>
            <person name="Adriaenssens E.M."/>
            <person name="Foster-Nyarko E."/>
            <person name="Jarju S."/>
            <person name="Secka A."/>
            <person name="Antonio M."/>
            <person name="Oren A."/>
            <person name="Chaudhuri R.R."/>
            <person name="La Ragione R."/>
            <person name="Hildebrand F."/>
            <person name="Pallen M.J."/>
        </authorList>
    </citation>
    <scope>NUCLEOTIDE SEQUENCE</scope>
    <source>
        <strain evidence="6">Gambia15-2214</strain>
    </source>
</reference>